<keyword evidence="3" id="KW-1185">Reference proteome</keyword>
<evidence type="ECO:0000313" key="3">
    <source>
        <dbReference type="Proteomes" id="UP001642409"/>
    </source>
</evidence>
<evidence type="ECO:0000313" key="1">
    <source>
        <dbReference type="EMBL" id="CAI9930712.1"/>
    </source>
</evidence>
<reference evidence="1" key="1">
    <citation type="submission" date="2023-06" db="EMBL/GenBank/DDBJ databases">
        <authorList>
            <person name="Kurt Z."/>
        </authorList>
    </citation>
    <scope>NUCLEOTIDE SEQUENCE</scope>
</reference>
<accession>A0AA86P189</accession>
<dbReference type="Proteomes" id="UP001642409">
    <property type="component" value="Unassembled WGS sequence"/>
</dbReference>
<organism evidence="1">
    <name type="scientific">Hexamita inflata</name>
    <dbReference type="NCBI Taxonomy" id="28002"/>
    <lineage>
        <taxon>Eukaryota</taxon>
        <taxon>Metamonada</taxon>
        <taxon>Diplomonadida</taxon>
        <taxon>Hexamitidae</taxon>
        <taxon>Hexamitinae</taxon>
        <taxon>Hexamita</taxon>
    </lineage>
</organism>
<name>A0AA86P189_9EUKA</name>
<dbReference type="EMBL" id="CATOUU010000464">
    <property type="protein sequence ID" value="CAI9930712.1"/>
    <property type="molecule type" value="Genomic_DNA"/>
</dbReference>
<gene>
    <name evidence="1" type="ORF">HINF_LOCUS18357</name>
    <name evidence="2" type="ORF">HINF_LOCUS2991</name>
</gene>
<protein>
    <submittedName>
        <fullName evidence="1">Leucine-rich repeat domain superfamily</fullName>
    </submittedName>
    <submittedName>
        <fullName evidence="2">Leucine-rich_repeat domain superfamily</fullName>
    </submittedName>
</protein>
<dbReference type="EMBL" id="CAXDID020000005">
    <property type="protein sequence ID" value="CAL5974714.1"/>
    <property type="molecule type" value="Genomic_DNA"/>
</dbReference>
<evidence type="ECO:0000313" key="2">
    <source>
        <dbReference type="EMBL" id="CAL5974714.1"/>
    </source>
</evidence>
<proteinExistence type="predicted"/>
<comment type="caution">
    <text evidence="1">The sequence shown here is derived from an EMBL/GenBank/DDBJ whole genome shotgun (WGS) entry which is preliminary data.</text>
</comment>
<reference evidence="2 3" key="2">
    <citation type="submission" date="2024-07" db="EMBL/GenBank/DDBJ databases">
        <authorList>
            <person name="Akdeniz Z."/>
        </authorList>
    </citation>
    <scope>NUCLEOTIDE SEQUENCE [LARGE SCALE GENOMIC DNA]</scope>
</reference>
<dbReference type="Gene3D" id="3.80.10.10">
    <property type="entry name" value="Ribonuclease Inhibitor"/>
    <property type="match status" value="1"/>
</dbReference>
<dbReference type="SUPFAM" id="SSF52075">
    <property type="entry name" value="Outer arm dynein light chain 1"/>
    <property type="match status" value="1"/>
</dbReference>
<sequence length="667" mass="77097">MEDVSIDPTAPVIDLSYRNIDMFDIRAESKYTKALILSGNPLSQILLQFFPNLKVLHMDTMNLSSFDQIQFPLDTKITHLIARNNNFKSFIFSSSCETLQLLDVSQNNFDFGAEESLNEAFPDLLTLIFTSSPQTRLNSLTLFKKFFVDRFYIEDAQNYAFQIAEFKSVVKVKNLQFQIELFSASCSFSVKKLHSEDQIKNDKIIISLFNVNIGNSINQVYQEIVPLAKILKEKYGFCTKPTEDEISYPTEVRNQLDMEIFDKLKEIQSQTTQQLLKIITIEYQKQIGIFVFDAVEFQDFHTYQNKIQRQIKASRGITVRMQKNGEQVEIISQSVGTGLPQANIVQYSGNRIHLHKQARSQNFENTLPEQVPDLSSSQLQSMQQVQPDLSYQQFQQSLTQSQQYSQQQQSQLLQISRDSLNFIVYSQEHPSLFTDIHLNGPVDLVHYYLTKMSYQQIMSEISLATQNLYSAANLQKLLKDAIITLNQERRQLIQSESSTTVFLKLQTAPQIVLKLSLQHVLTSTNRAPLYLPEESLDRFIIALIQSDSPFVLMHHNPVRFVPKLKKVQILGENGVILVRVYERFKGKMVESKRNCFLYLMYKNNIIVKEQRNNEFFLQKKSEGLYKVVVQILDQENVTGIEMESDTFFVRKDGKVVINEAESEYSED</sequence>
<dbReference type="AlphaFoldDB" id="A0AA86P189"/>
<dbReference type="InterPro" id="IPR032675">
    <property type="entry name" value="LRR_dom_sf"/>
</dbReference>